<gene>
    <name evidence="3" type="ORF">BG53_14460</name>
</gene>
<dbReference type="PANTHER" id="PTHR30486:SF6">
    <property type="entry name" value="TYPE IV PILUS RETRACTATION ATPASE PILT"/>
    <property type="match status" value="1"/>
</dbReference>
<dbReference type="Proteomes" id="UP000053750">
    <property type="component" value="Unassembled WGS sequence"/>
</dbReference>
<keyword evidence="4" id="KW-1185">Reference proteome</keyword>
<dbReference type="PANTHER" id="PTHR30486">
    <property type="entry name" value="TWITCHING MOTILITY PROTEIN PILT"/>
    <property type="match status" value="1"/>
</dbReference>
<evidence type="ECO:0000256" key="1">
    <source>
        <dbReference type="ARBA" id="ARBA00006611"/>
    </source>
</evidence>
<dbReference type="AlphaFoldDB" id="A0A9W5S320"/>
<accession>A0A9W5S320</accession>
<evidence type="ECO:0000313" key="3">
    <source>
        <dbReference type="EMBL" id="EXX89964.1"/>
    </source>
</evidence>
<reference evidence="3 4" key="1">
    <citation type="submission" date="2014-02" db="EMBL/GenBank/DDBJ databases">
        <title>Genome sequence of Paenibacillus darwinianus reveals adaptive mechanisms for survival in Antarctic soils.</title>
        <authorList>
            <person name="Dsouza M."/>
            <person name="Taylor M.W."/>
            <person name="Turner S.J."/>
            <person name="Aislabie J."/>
        </authorList>
    </citation>
    <scope>NUCLEOTIDE SEQUENCE [LARGE SCALE GENOMIC DNA]</scope>
    <source>
        <strain evidence="3 4">CE1</strain>
    </source>
</reference>
<sequence>MGEETARLLRNRIKEKLDLYEAVTDEELLKTVENVVFEWARFNPLTAADKHQAVRRLFHSFRGLDMLQPLLDDPTVTEIMINGHEHIFIERGGVIEKADRVFESKERLEDLIQAVVGGVNRVVNESSPIVDARLTDGSRIHAVLPPIALQGPILTIRKFPERPLQMDGLVNSGTISAEAADLLAGLVRSRYNILISGGTGTGKTTFLNALSSFIPREERVITIEDSAELQIRNVRNLVSLETRNANTEGRGEVTVRDLIRASLRMRPDRIIVGEVRGGEAIDMLQAMNTGHDGALTSAHANGPKDMLARLEMMVLSASELPLSAIRGSIGSALDILVHLSRLRDGTRRVTDIAEVTGCTKGEVEINPLFRFEEEHGRDGKVGGRLVATGNPLVHTRKWRLAGLSFEPETGRISL</sequence>
<evidence type="ECO:0000313" key="4">
    <source>
        <dbReference type="Proteomes" id="UP000053750"/>
    </source>
</evidence>
<organism evidence="3 4">
    <name type="scientific">Paenibacillus darwinianus</name>
    <dbReference type="NCBI Taxonomy" id="1380763"/>
    <lineage>
        <taxon>Bacteria</taxon>
        <taxon>Bacillati</taxon>
        <taxon>Bacillota</taxon>
        <taxon>Bacilli</taxon>
        <taxon>Bacillales</taxon>
        <taxon>Paenibacillaceae</taxon>
        <taxon>Paenibacillus</taxon>
    </lineage>
</organism>
<dbReference type="GO" id="GO:0016887">
    <property type="term" value="F:ATP hydrolysis activity"/>
    <property type="evidence" value="ECO:0007669"/>
    <property type="project" value="InterPro"/>
</dbReference>
<dbReference type="CDD" id="cd01130">
    <property type="entry name" value="VirB11-like_ATPase"/>
    <property type="match status" value="1"/>
</dbReference>
<proteinExistence type="inferred from homology"/>
<dbReference type="InterPro" id="IPR027417">
    <property type="entry name" value="P-loop_NTPase"/>
</dbReference>
<comment type="similarity">
    <text evidence="1">Belongs to the GSP E family.</text>
</comment>
<dbReference type="SUPFAM" id="SSF52540">
    <property type="entry name" value="P-loop containing nucleoside triphosphate hydrolases"/>
    <property type="match status" value="1"/>
</dbReference>
<dbReference type="Pfam" id="PF00437">
    <property type="entry name" value="T2SSE"/>
    <property type="match status" value="1"/>
</dbReference>
<evidence type="ECO:0000259" key="2">
    <source>
        <dbReference type="Pfam" id="PF00437"/>
    </source>
</evidence>
<dbReference type="OrthoDB" id="9810761at2"/>
<dbReference type="InterPro" id="IPR001482">
    <property type="entry name" value="T2SS/T4SS_dom"/>
</dbReference>
<dbReference type="EMBL" id="JFHU01000078">
    <property type="protein sequence ID" value="EXX89964.1"/>
    <property type="molecule type" value="Genomic_DNA"/>
</dbReference>
<name>A0A9W5S320_9BACL</name>
<dbReference type="InterPro" id="IPR050921">
    <property type="entry name" value="T4SS_GSP_E_ATPase"/>
</dbReference>
<dbReference type="Gene3D" id="3.30.450.380">
    <property type="match status" value="1"/>
</dbReference>
<dbReference type="RefSeq" id="WP_036580264.1">
    <property type="nucleotide sequence ID" value="NZ_KK082130.1"/>
</dbReference>
<protein>
    <submittedName>
        <fullName evidence="3">Pilus assembly protein</fullName>
    </submittedName>
</protein>
<comment type="caution">
    <text evidence="3">The sequence shown here is derived from an EMBL/GenBank/DDBJ whole genome shotgun (WGS) entry which is preliminary data.</text>
</comment>
<feature type="domain" description="Bacterial type II secretion system protein E" evidence="2">
    <location>
        <begin position="65"/>
        <end position="341"/>
    </location>
</feature>
<dbReference type="Gene3D" id="3.40.50.300">
    <property type="entry name" value="P-loop containing nucleotide triphosphate hydrolases"/>
    <property type="match status" value="1"/>
</dbReference>